<feature type="transmembrane region" description="Helical" evidence="1">
    <location>
        <begin position="419"/>
        <end position="440"/>
    </location>
</feature>
<sequence>MIIITAQLFSLAIISIIVCFVVGSIIVKYCNILFDEIFYSLFFPLIIGVSVLIGVYAVITARGSTMQLPVLLLIGLLLRSLRRNAYTISSDRANTIGVFESGATKLLLLVLITSLVLLVQYLLLYDSDSQYLQTPFQDYVYYSRLTLPLNHRGLETNSLEALFPQFLTEQPYHYSEIWLNALFVKSTDLPSVWVYFISVASVFISIICVGFMALMAHFKLKTLWVPVLAFLFLFVTGVRWGFLQHNLFVYNGALLSSSLLCLNPKFVPAYAYIILGALFLLKKQYIASGAALAVLPLVFISTTPVIGVGIAFLALYLVLAQHAKWAQALLVVLPVVGSIIYIVVFYSLQPEPYQFPSTGRVFALQSIIPSIGEIKTLFNIAVGAIINYVIYFIVYFLLILLIFLLRRQSELLFTIPRKIILWFGVSLCMAAAMRAFGTHFLDSFQFFSNTMVPLTSVVLAIVLAAVLHGAKNWVYGVAVSLLAILATFNFTTTGTGNTRYSPNFLKQVAQAAPQLGARGGYVLADEDYENAYMLSPDSYTTGNYISNFKNDYAFVSLSELDPDSLTTDPRFKRDSAQAEQIVRKSSLYRFAKFQALKKRKLSLDSIKYEFVTQHNIGFVCVSKRGKLPEILSPLVAISYTDSLSGERLYVLRTRKTKQASTAYKDLE</sequence>
<keyword evidence="1" id="KW-0472">Membrane</keyword>
<feature type="transmembrane region" description="Helical" evidence="1">
    <location>
        <begin position="325"/>
        <end position="348"/>
    </location>
</feature>
<feature type="transmembrane region" description="Helical" evidence="1">
    <location>
        <begin position="262"/>
        <end position="281"/>
    </location>
</feature>
<dbReference type="Proteomes" id="UP000831113">
    <property type="component" value="Chromosome"/>
</dbReference>
<feature type="transmembrane region" description="Helical" evidence="1">
    <location>
        <begin position="192"/>
        <end position="216"/>
    </location>
</feature>
<feature type="transmembrane region" description="Helical" evidence="1">
    <location>
        <begin position="293"/>
        <end position="319"/>
    </location>
</feature>
<feature type="transmembrane region" description="Helical" evidence="1">
    <location>
        <begin position="473"/>
        <end position="491"/>
    </location>
</feature>
<evidence type="ECO:0000256" key="1">
    <source>
        <dbReference type="SAM" id="Phobius"/>
    </source>
</evidence>
<feature type="transmembrane region" description="Helical" evidence="1">
    <location>
        <begin position="39"/>
        <end position="59"/>
    </location>
</feature>
<evidence type="ECO:0008006" key="4">
    <source>
        <dbReference type="Google" id="ProtNLM"/>
    </source>
</evidence>
<protein>
    <recommendedName>
        <fullName evidence="4">Glycosyltransferase RgtA/B/C/D-like domain-containing protein</fullName>
    </recommendedName>
</protein>
<accession>A0ABY4D074</accession>
<feature type="transmembrane region" description="Helical" evidence="1">
    <location>
        <begin position="388"/>
        <end position="407"/>
    </location>
</feature>
<organism evidence="2 3">
    <name type="scientific">Hymenobacter tibetensis</name>
    <dbReference type="NCBI Taxonomy" id="497967"/>
    <lineage>
        <taxon>Bacteria</taxon>
        <taxon>Pseudomonadati</taxon>
        <taxon>Bacteroidota</taxon>
        <taxon>Cytophagia</taxon>
        <taxon>Cytophagales</taxon>
        <taxon>Hymenobacteraceae</taxon>
        <taxon>Hymenobacter</taxon>
    </lineage>
</organism>
<keyword evidence="1" id="KW-1133">Transmembrane helix</keyword>
<feature type="transmembrane region" description="Helical" evidence="1">
    <location>
        <begin position="360"/>
        <end position="382"/>
    </location>
</feature>
<gene>
    <name evidence="2" type="ORF">MTX78_04880</name>
</gene>
<feature type="transmembrane region" description="Helical" evidence="1">
    <location>
        <begin position="65"/>
        <end position="81"/>
    </location>
</feature>
<feature type="transmembrane region" description="Helical" evidence="1">
    <location>
        <begin position="223"/>
        <end position="242"/>
    </location>
</feature>
<keyword evidence="1" id="KW-0812">Transmembrane</keyword>
<name>A0ABY4D074_9BACT</name>
<feature type="transmembrane region" description="Helical" evidence="1">
    <location>
        <begin position="102"/>
        <end position="123"/>
    </location>
</feature>
<proteinExistence type="predicted"/>
<keyword evidence="3" id="KW-1185">Reference proteome</keyword>
<dbReference type="EMBL" id="CP094669">
    <property type="protein sequence ID" value="UOG75934.1"/>
    <property type="molecule type" value="Genomic_DNA"/>
</dbReference>
<reference evidence="2 3" key="1">
    <citation type="submission" date="2022-03" db="EMBL/GenBank/DDBJ databases">
        <title>Hymenobactersp. isolated from the air.</title>
        <authorList>
            <person name="Won M."/>
            <person name="Kwon S.-W."/>
        </authorList>
    </citation>
    <scope>NUCLEOTIDE SEQUENCE [LARGE SCALE GENOMIC DNA]</scope>
    <source>
        <strain evidence="2 3">KACC 21982</strain>
    </source>
</reference>
<dbReference type="RefSeq" id="WP_243800420.1">
    <property type="nucleotide sequence ID" value="NZ_CP094669.1"/>
</dbReference>
<evidence type="ECO:0000313" key="3">
    <source>
        <dbReference type="Proteomes" id="UP000831113"/>
    </source>
</evidence>
<evidence type="ECO:0000313" key="2">
    <source>
        <dbReference type="EMBL" id="UOG75934.1"/>
    </source>
</evidence>
<feature type="transmembrane region" description="Helical" evidence="1">
    <location>
        <begin position="446"/>
        <end position="466"/>
    </location>
</feature>
<feature type="transmembrane region" description="Helical" evidence="1">
    <location>
        <begin position="6"/>
        <end position="27"/>
    </location>
</feature>